<evidence type="ECO:0000313" key="5">
    <source>
        <dbReference type="EnsemblMetazoa" id="SCAU010145-PA"/>
    </source>
</evidence>
<feature type="signal peptide" evidence="4">
    <location>
        <begin position="1"/>
        <end position="27"/>
    </location>
</feature>
<dbReference type="InterPro" id="IPR051666">
    <property type="entry name" value="SP_Capacitation_Regulator"/>
</dbReference>
<dbReference type="GO" id="GO:0009986">
    <property type="term" value="C:cell surface"/>
    <property type="evidence" value="ECO:0007669"/>
    <property type="project" value="TreeGrafter"/>
</dbReference>
<evidence type="ECO:0008006" key="7">
    <source>
        <dbReference type="Google" id="ProtNLM"/>
    </source>
</evidence>
<dbReference type="PANTHER" id="PTHR22918">
    <property type="entry name" value="SEMINAL PLASMA PROTEIN"/>
    <property type="match status" value="1"/>
</dbReference>
<dbReference type="OrthoDB" id="6022258at2759"/>
<dbReference type="GO" id="GO:0005576">
    <property type="term" value="C:extracellular region"/>
    <property type="evidence" value="ECO:0007669"/>
    <property type="project" value="UniProtKB-SubCell"/>
</dbReference>
<keyword evidence="6" id="KW-1185">Reference proteome</keyword>
<dbReference type="EnsemblMetazoa" id="SCAU010145-RA">
    <property type="protein sequence ID" value="SCAU010145-PA"/>
    <property type="gene ID" value="SCAU010145"/>
</dbReference>
<dbReference type="STRING" id="35570.A0A1I8PQ83"/>
<evidence type="ECO:0000256" key="4">
    <source>
        <dbReference type="SAM" id="SignalP"/>
    </source>
</evidence>
<protein>
    <recommendedName>
        <fullName evidence="7">VWFD domain-containing protein</fullName>
    </recommendedName>
</protein>
<feature type="compositionally biased region" description="Basic and acidic residues" evidence="3">
    <location>
        <begin position="44"/>
        <end position="62"/>
    </location>
</feature>
<keyword evidence="2" id="KW-0964">Secreted</keyword>
<evidence type="ECO:0000256" key="3">
    <source>
        <dbReference type="SAM" id="MobiDB-lite"/>
    </source>
</evidence>
<dbReference type="KEGG" id="scac:106090558"/>
<evidence type="ECO:0000313" key="6">
    <source>
        <dbReference type="Proteomes" id="UP000095300"/>
    </source>
</evidence>
<dbReference type="PANTHER" id="PTHR22918:SF6">
    <property type="entry name" value="EG:8D8.1 PROTEIN-RELATED"/>
    <property type="match status" value="1"/>
</dbReference>
<feature type="chain" id="PRO_5009327151" description="VWFD domain-containing protein" evidence="4">
    <location>
        <begin position="28"/>
        <end position="2180"/>
    </location>
</feature>
<proteinExistence type="predicted"/>
<name>A0A1I8PQ83_STOCA</name>
<reference evidence="5" key="1">
    <citation type="submission" date="2020-05" db="UniProtKB">
        <authorList>
            <consortium name="EnsemblMetazoa"/>
        </authorList>
    </citation>
    <scope>IDENTIFICATION</scope>
    <source>
        <strain evidence="5">USDA</strain>
    </source>
</reference>
<comment type="subcellular location">
    <subcellularLocation>
        <location evidence="1">Secreted</location>
    </subcellularLocation>
</comment>
<dbReference type="Proteomes" id="UP000095300">
    <property type="component" value="Unassembled WGS sequence"/>
</dbReference>
<dbReference type="GO" id="GO:0008201">
    <property type="term" value="F:heparin binding"/>
    <property type="evidence" value="ECO:0007669"/>
    <property type="project" value="TreeGrafter"/>
</dbReference>
<evidence type="ECO:0000256" key="2">
    <source>
        <dbReference type="ARBA" id="ARBA00022525"/>
    </source>
</evidence>
<sequence>MSSNVRKKIVLVLILVLNSIFIDNVSLTFCVNALEVGQKIDDVQSEQRNKDKEENGKVEESKNQVLSSQSTDFHNFKYVRAKTEKPATIRLEDDKTESPTFQTNPTVISSSRVFEELNERDLQNLRMIQNRTKDTLLLKHIEKDASFNWPDENVLEWKHLRHNEQNYYLGRCLNEVLVVLHDKTLDVIKINYTIQSLETHTYWNFEEERQEGIILVATEKQVLWFKHFVNQKFELFTKWTLNDYINQMVHLSVNSEDYIFLCYNESYVDVFNFDIKTKNVKLAQSIDLETPCDDIALLKTGLEVILAIPQNNKILIYVFKHQEALDEPLKFHFKELIATENFHSLRAFRITDKNYLALSGSQPKIFLYRDGSFEPIVVFDESFGFVDLFLPIPVKGYRDDMILLLQYNYNNFTSIEALVWNGESFSSNLPVFCLKNSQKLAVQDCLLNNNLKGAMAVSTHKAQVSLIVPSVEGKSQLLHFHSEIMARNSELLNLQEAFEFFKAWVHMRDEMVAQALLFLDMPEDVLCQQMLNQIPTVEHLKTPEFQFNGDVEEIFLNDYKWSPQDSAVDLNALLDSVQNLENSVVPSRQRRELENVYQELHLDSLQVDELEIENLNGQTFYIQNGVLNFPGEFLVSELEVLDRVLAPQKRQLSEDIELDGDLEFDYINDLKWDELMKNLVSRNEEQELESLLVEGDIVVEDVLKIQTLNTLAFPDDYLVANGPRSSIVKAEKYFNNTLSANSVDTDGFINGQNPVEAISLNDGQEWLGSAVFNQLEVTEILELNGTVHGRNVDNVPANPTLLESNIIEASCVFNDLEVHGPIVLKGNLDGQPLGELLQDILQKPEDPREEILVTSAKSFSSITLPLDFELEENRINEIPTEKFVTLHTPQTLEVSSLEGYVYFYNLTLQGLYDGINIENVLREVIRLDKPLDLSTTQLIFEEELQAENLIILERINNLSIKDNLQLLNEDLHIQNAEFEHLQATTVEFIQDIVGPGKLNNIELHDFVTDRSWHAPPIQGNLFLNELRAAQGLQADELHGINAEILLDFLKNIEDMPEMVLNGQIQVDHIMVTGDVQAQKLNGQLFDEDIQMTAIWLNRANHLTPTISFKNPLDIQGNLIIQGKYQELNMPEFMADIVMRNYNESFASIKAPKHFLKPVYVLRNTQVKALNGVPFDNIALKTKENHFPGTVKVKGKLITPHLEVQGQVNGAGLKDMEDILYYDPQWQNFVLKGEVRFENPIAVEDLTVMGDFNELRNLSDFFSQVIYKSGPCRLQGQNNFTGRVSIEQGAFIGQLNNLNVENLFQQLIFIKGTEPVIITSPLLFEDAVKFNQISIHKSLKTRLLSGCSVAEWLNDTLRANEDHYIPYYLQFSPGALDGNSLKAHFINNLNLSRIVTLNTPQEFEETVQFSDVYLQGSIQVNGSVNDLDLQEEYNNTLMIYGDQHIITPLTIESILVLQDLQILGLVNGNKNLSDVALLGEDLQIQSPIYFKSLYSPHLIANDLVTGIELDKWLQSAVKSQSQEKQYITGNWSARLLTVKQGPNQFQYAINGYQPWQYNSYIRYPRSYSDAEREELCEMLKSLWKKIEQKSVMVKYLEESFVMEFESSKNVSRKIFHMNYGLKNYMLLNEHCVSHIYLWNPVNGNFTHHLTYESGPIAQIVVITPRNSEQLEFITNYENTEPLNCSISKGVNVWSSKDDTIINERTYLEEVSDISIANNRDLSLLVLAKDVVKEIDLRSFETLNKWRYPFKQRKYSRNLRFLKSESEDEAGILITNGLEIVSLGQTIEEKNSKIKKDIINLFMPSFFQIPSWLGYQEYETISMLKPNRAIVRKLALSDFKQVLERILLDLSEKLNQEINITQLSIPESDLFDEYLIPDFVAIMEQLQKQKLLTKEQLNLNYGDISLPATPAQVLAGHVLQIVWPVVEELEEMHGLLKDNESHNHLLCDQIKRSLGSVMGDVLREAFPRQSKGQSQELHGVIERIREFDRELHTYVEILNKKSEDNMEMSASNRTDRIFKTKHNYTQNADSYASRRGEILRLEVGSITKPRSLVATTSFMTPDHDSGIYICGDGDISHGKPFQVINVQNPHSLMELRVKQETLLIFIENCCEVQVWRYKGTQGFIKFATIPSDMSVQQILTMPLPNEDGNPRYYLGLLLPNKLKFYEILVQGISRQPPTLPCA</sequence>
<keyword evidence="4" id="KW-0732">Signal</keyword>
<dbReference type="VEuPathDB" id="VectorBase:SCAU010145"/>
<evidence type="ECO:0000256" key="1">
    <source>
        <dbReference type="ARBA" id="ARBA00004613"/>
    </source>
</evidence>
<gene>
    <name evidence="5" type="primary">106090558</name>
</gene>
<accession>A0A1I8PQ83</accession>
<organism evidence="5 6">
    <name type="scientific">Stomoxys calcitrans</name>
    <name type="common">Stable fly</name>
    <name type="synonym">Conops calcitrans</name>
    <dbReference type="NCBI Taxonomy" id="35570"/>
    <lineage>
        <taxon>Eukaryota</taxon>
        <taxon>Metazoa</taxon>
        <taxon>Ecdysozoa</taxon>
        <taxon>Arthropoda</taxon>
        <taxon>Hexapoda</taxon>
        <taxon>Insecta</taxon>
        <taxon>Pterygota</taxon>
        <taxon>Neoptera</taxon>
        <taxon>Endopterygota</taxon>
        <taxon>Diptera</taxon>
        <taxon>Brachycera</taxon>
        <taxon>Muscomorpha</taxon>
        <taxon>Muscoidea</taxon>
        <taxon>Muscidae</taxon>
        <taxon>Stomoxys</taxon>
    </lineage>
</organism>
<feature type="region of interest" description="Disordered" evidence="3">
    <location>
        <begin position="44"/>
        <end position="68"/>
    </location>
</feature>